<keyword evidence="5 6" id="KW-0648">Protein biosynthesis</keyword>
<dbReference type="Proteomes" id="UP000179807">
    <property type="component" value="Unassembled WGS sequence"/>
</dbReference>
<evidence type="ECO:0000256" key="2">
    <source>
        <dbReference type="ARBA" id="ARBA00022540"/>
    </source>
</evidence>
<dbReference type="GeneID" id="94827121"/>
<gene>
    <name evidence="7" type="ORF">TRFO_05308</name>
</gene>
<protein>
    <submittedName>
        <fullName evidence="7">Translation initiation factor 4E</fullName>
    </submittedName>
</protein>
<accession>A0A1J4KBM6</accession>
<dbReference type="RefSeq" id="XP_068360230.1">
    <property type="nucleotide sequence ID" value="XM_068492417.1"/>
</dbReference>
<dbReference type="VEuPathDB" id="TrichDB:TRFO_05308"/>
<dbReference type="Gene3D" id="3.30.760.10">
    <property type="entry name" value="RNA Cap, Translation Initiation Factor Eif4e"/>
    <property type="match status" value="1"/>
</dbReference>
<evidence type="ECO:0000256" key="1">
    <source>
        <dbReference type="ARBA" id="ARBA00009860"/>
    </source>
</evidence>
<dbReference type="InterPro" id="IPR001040">
    <property type="entry name" value="TIF_eIF_4E"/>
</dbReference>
<keyword evidence="2 6" id="KW-0396">Initiation factor</keyword>
<dbReference type="SUPFAM" id="SSF55418">
    <property type="entry name" value="eIF4e-like"/>
    <property type="match status" value="1"/>
</dbReference>
<evidence type="ECO:0000256" key="5">
    <source>
        <dbReference type="ARBA" id="ARBA00022917"/>
    </source>
</evidence>
<evidence type="ECO:0000256" key="3">
    <source>
        <dbReference type="ARBA" id="ARBA00022845"/>
    </source>
</evidence>
<sequence>MEETPSPKSDISVHQLPNSWAFWVIQTKYEYEIDPVISFSTIEDFWKYYLQIPPIQQLKKGGLALFKEDIKPAWEDPNNKGGTRIKIVRKITKDELDYIVCAIIGGIIDQTVTAPLCGLYVLAAKKMKYELWFGRGSVDPKELAAVLHLKVQDIKPEPFRNASGKK</sequence>
<keyword evidence="8" id="KW-1185">Reference proteome</keyword>
<reference evidence="7" key="1">
    <citation type="submission" date="2016-10" db="EMBL/GenBank/DDBJ databases">
        <authorList>
            <person name="Benchimol M."/>
            <person name="Almeida L.G."/>
            <person name="Vasconcelos A.T."/>
            <person name="Perreira-Neves A."/>
            <person name="Rosa I.A."/>
            <person name="Tasca T."/>
            <person name="Bogo M.R."/>
            <person name="de Souza W."/>
        </authorList>
    </citation>
    <scope>NUCLEOTIDE SEQUENCE [LARGE SCALE GENOMIC DNA]</scope>
    <source>
        <strain evidence="7">K</strain>
    </source>
</reference>
<dbReference type="GO" id="GO:0000340">
    <property type="term" value="F:RNA 7-methylguanosine cap binding"/>
    <property type="evidence" value="ECO:0007669"/>
    <property type="project" value="TreeGrafter"/>
</dbReference>
<dbReference type="PANTHER" id="PTHR11960:SF8">
    <property type="entry name" value="EUKARYOTIC TRANSLATION INITIATION FACTOR 4E1-RELATED"/>
    <property type="match status" value="1"/>
</dbReference>
<evidence type="ECO:0000313" key="7">
    <source>
        <dbReference type="EMBL" id="OHT07094.1"/>
    </source>
</evidence>
<dbReference type="PANTHER" id="PTHR11960">
    <property type="entry name" value="EUKARYOTIC TRANSLATION INITIATION FACTOR 4E RELATED"/>
    <property type="match status" value="1"/>
</dbReference>
<keyword evidence="3" id="KW-0810">Translation regulation</keyword>
<dbReference type="EMBL" id="MLAK01000705">
    <property type="protein sequence ID" value="OHT07094.1"/>
    <property type="molecule type" value="Genomic_DNA"/>
</dbReference>
<evidence type="ECO:0000256" key="6">
    <source>
        <dbReference type="RuleBase" id="RU004374"/>
    </source>
</evidence>
<name>A0A1J4KBM6_9EUKA</name>
<evidence type="ECO:0000313" key="8">
    <source>
        <dbReference type="Proteomes" id="UP000179807"/>
    </source>
</evidence>
<dbReference type="AlphaFoldDB" id="A0A1J4KBM6"/>
<dbReference type="GO" id="GO:0003743">
    <property type="term" value="F:translation initiation factor activity"/>
    <property type="evidence" value="ECO:0007669"/>
    <property type="project" value="UniProtKB-KW"/>
</dbReference>
<comment type="similarity">
    <text evidence="1 6">Belongs to the eukaryotic initiation factor 4E family.</text>
</comment>
<comment type="caution">
    <text evidence="7">The sequence shown here is derived from an EMBL/GenBank/DDBJ whole genome shotgun (WGS) entry which is preliminary data.</text>
</comment>
<evidence type="ECO:0000256" key="4">
    <source>
        <dbReference type="ARBA" id="ARBA00022884"/>
    </source>
</evidence>
<keyword evidence="4 6" id="KW-0694">RNA-binding</keyword>
<dbReference type="OrthoDB" id="590761at2759"/>
<organism evidence="7 8">
    <name type="scientific">Tritrichomonas foetus</name>
    <dbReference type="NCBI Taxonomy" id="1144522"/>
    <lineage>
        <taxon>Eukaryota</taxon>
        <taxon>Metamonada</taxon>
        <taxon>Parabasalia</taxon>
        <taxon>Tritrichomonadida</taxon>
        <taxon>Tritrichomonadidae</taxon>
        <taxon>Tritrichomonas</taxon>
    </lineage>
</organism>
<dbReference type="GO" id="GO:0016281">
    <property type="term" value="C:eukaryotic translation initiation factor 4F complex"/>
    <property type="evidence" value="ECO:0007669"/>
    <property type="project" value="TreeGrafter"/>
</dbReference>
<dbReference type="GO" id="GO:0006417">
    <property type="term" value="P:regulation of translation"/>
    <property type="evidence" value="ECO:0007669"/>
    <property type="project" value="UniProtKB-KW"/>
</dbReference>
<proteinExistence type="inferred from homology"/>
<dbReference type="Pfam" id="PF01652">
    <property type="entry name" value="IF4E"/>
    <property type="match status" value="1"/>
</dbReference>
<dbReference type="InterPro" id="IPR023398">
    <property type="entry name" value="TIF_eIF4e-like"/>
</dbReference>